<evidence type="ECO:0000256" key="2">
    <source>
        <dbReference type="ARBA" id="ARBA00022475"/>
    </source>
</evidence>
<dbReference type="AlphaFoldDB" id="A0A0J5WG23"/>
<dbReference type="PATRIC" id="fig|292.27.peg.5112"/>
<dbReference type="Gene3D" id="3.30.450.20">
    <property type="entry name" value="PAS domain"/>
    <property type="match status" value="1"/>
</dbReference>
<evidence type="ECO:0000256" key="8">
    <source>
        <dbReference type="PROSITE-ProRule" id="PRU00284"/>
    </source>
</evidence>
<dbReference type="SUPFAM" id="SSF58104">
    <property type="entry name" value="Methyl-accepting chemotaxis protein (MCP) signaling domain"/>
    <property type="match status" value="1"/>
</dbReference>
<sequence>MKLSTKLLMLVAAALLGVALLAAMSLHTLRGALIDSRREEIVILLTKAEHLVNSYRALQANGTLTADQAQQQAKAALSALNADTKSYYWVTTADGVNLVHPNAKFIGTRAKGNRTTGGLTDSEAYRAGMAQAHFALVDVLVKRSPDAEPEPKLQGVVAIPDWDWWIGTGFFYDDINAAFTRLAMVLGAIALVIAATLAAIAWGVLRSVRRTLGGEPAHAAHIAARIAAGELDVEFDAAKAAPGSLLAALGEMKARLTETIAEIQTTTHSIAVGTGEIAQGNLDLSQRTEQQAASLQETAASMEQITSTVRQNAEHARQANVLVTTAKEATQLGGAAVQEVVETMRQISDESVRIADITAVIESIAFQTNILALNAAVEAARAGEEGRGFAVVAAEVRSLAQRSAAAAKDIKGLIEVSAEKVGSGSRLVEAAGARMTEIVRSIDRVADIMGEISTASAEQSTGIEQVGKAVTQMDEVTQQNAALVEQAAAAASSLDEQAARLRSAVAVFRLAG</sequence>
<feature type="domain" description="Methyl-accepting transducer" evidence="10">
    <location>
        <begin position="266"/>
        <end position="495"/>
    </location>
</feature>
<dbReference type="Pfam" id="PF17200">
    <property type="entry name" value="sCache_2"/>
    <property type="match status" value="1"/>
</dbReference>
<evidence type="ECO:0000256" key="3">
    <source>
        <dbReference type="ARBA" id="ARBA00022481"/>
    </source>
</evidence>
<dbReference type="RefSeq" id="WP_048248964.1">
    <property type="nucleotide sequence ID" value="NZ_LDWR01000042.1"/>
</dbReference>
<dbReference type="Pfam" id="PF00015">
    <property type="entry name" value="MCPsignal"/>
    <property type="match status" value="1"/>
</dbReference>
<keyword evidence="6 9" id="KW-0472">Membrane</keyword>
<dbReference type="InterPro" id="IPR004090">
    <property type="entry name" value="Chemotax_Me-accpt_rcpt"/>
</dbReference>
<keyword evidence="3" id="KW-0488">Methylation</keyword>
<evidence type="ECO:0000256" key="1">
    <source>
        <dbReference type="ARBA" id="ARBA00004651"/>
    </source>
</evidence>
<dbReference type="PANTHER" id="PTHR43531">
    <property type="entry name" value="PROTEIN ICFG"/>
    <property type="match status" value="1"/>
</dbReference>
<dbReference type="GO" id="GO:0004888">
    <property type="term" value="F:transmembrane signaling receptor activity"/>
    <property type="evidence" value="ECO:0007669"/>
    <property type="project" value="InterPro"/>
</dbReference>
<dbReference type="FunFam" id="1.10.287.950:FF:000001">
    <property type="entry name" value="Methyl-accepting chemotaxis sensory transducer"/>
    <property type="match status" value="1"/>
</dbReference>
<dbReference type="Proteomes" id="UP000036338">
    <property type="component" value="Unassembled WGS sequence"/>
</dbReference>
<reference evidence="11 12" key="1">
    <citation type="submission" date="2015-05" db="EMBL/GenBank/DDBJ databases">
        <title>Draft genome of Burkholderia cepacia LK29.</title>
        <authorList>
            <person name="Chan X.Y."/>
        </authorList>
    </citation>
    <scope>NUCLEOTIDE SEQUENCE [LARGE SCALE GENOMIC DNA]</scope>
    <source>
        <strain evidence="11 12">LK29</strain>
    </source>
</reference>
<name>A0A0J5WG23_BURCE</name>
<keyword evidence="5 9" id="KW-1133">Transmembrane helix</keyword>
<evidence type="ECO:0000256" key="5">
    <source>
        <dbReference type="ARBA" id="ARBA00022989"/>
    </source>
</evidence>
<comment type="similarity">
    <text evidence="7">Belongs to the methyl-accepting chemotaxis (MCP) protein family.</text>
</comment>
<organism evidence="11 12">
    <name type="scientific">Burkholderia cepacia</name>
    <name type="common">Pseudomonas cepacia</name>
    <dbReference type="NCBI Taxonomy" id="292"/>
    <lineage>
        <taxon>Bacteria</taxon>
        <taxon>Pseudomonadati</taxon>
        <taxon>Pseudomonadota</taxon>
        <taxon>Betaproteobacteria</taxon>
        <taxon>Burkholderiales</taxon>
        <taxon>Burkholderiaceae</taxon>
        <taxon>Burkholderia</taxon>
        <taxon>Burkholderia cepacia complex</taxon>
    </lineage>
</organism>
<evidence type="ECO:0000256" key="9">
    <source>
        <dbReference type="SAM" id="Phobius"/>
    </source>
</evidence>
<keyword evidence="4 9" id="KW-0812">Transmembrane</keyword>
<keyword evidence="8" id="KW-0807">Transducer</keyword>
<dbReference type="CDD" id="cd11386">
    <property type="entry name" value="MCP_signal"/>
    <property type="match status" value="1"/>
</dbReference>
<accession>A0A0J5WG23</accession>
<feature type="transmembrane region" description="Helical" evidence="9">
    <location>
        <begin position="182"/>
        <end position="205"/>
    </location>
</feature>
<comment type="caution">
    <text evidence="11">The sequence shown here is derived from an EMBL/GenBank/DDBJ whole genome shotgun (WGS) entry which is preliminary data.</text>
</comment>
<dbReference type="InterPro" id="IPR004089">
    <property type="entry name" value="MCPsignal_dom"/>
</dbReference>
<comment type="subcellular location">
    <subcellularLocation>
        <location evidence="1">Cell membrane</location>
        <topology evidence="1">Multi-pass membrane protein</topology>
    </subcellularLocation>
</comment>
<dbReference type="Gene3D" id="1.10.287.950">
    <property type="entry name" value="Methyl-accepting chemotaxis protein"/>
    <property type="match status" value="1"/>
</dbReference>
<dbReference type="PRINTS" id="PR00260">
    <property type="entry name" value="CHEMTRNSDUCR"/>
</dbReference>
<dbReference type="PANTHER" id="PTHR43531:SF14">
    <property type="entry name" value="METHYL-ACCEPTING CHEMOTAXIS PROTEIN I-RELATED"/>
    <property type="match status" value="1"/>
</dbReference>
<evidence type="ECO:0000313" key="12">
    <source>
        <dbReference type="Proteomes" id="UP000036338"/>
    </source>
</evidence>
<evidence type="ECO:0000256" key="6">
    <source>
        <dbReference type="ARBA" id="ARBA00023136"/>
    </source>
</evidence>
<keyword evidence="2" id="KW-1003">Cell membrane</keyword>
<protein>
    <submittedName>
        <fullName evidence="11">Chemotaxis protein</fullName>
    </submittedName>
</protein>
<dbReference type="InterPro" id="IPR051310">
    <property type="entry name" value="MCP_chemotaxis"/>
</dbReference>
<evidence type="ECO:0000259" key="10">
    <source>
        <dbReference type="PROSITE" id="PS50111"/>
    </source>
</evidence>
<dbReference type="InterPro" id="IPR033480">
    <property type="entry name" value="sCache_2"/>
</dbReference>
<dbReference type="GO" id="GO:0005886">
    <property type="term" value="C:plasma membrane"/>
    <property type="evidence" value="ECO:0007669"/>
    <property type="project" value="UniProtKB-SubCell"/>
</dbReference>
<proteinExistence type="inferred from homology"/>
<dbReference type="EMBL" id="LDWR01000042">
    <property type="protein sequence ID" value="KML53619.1"/>
    <property type="molecule type" value="Genomic_DNA"/>
</dbReference>
<dbReference type="GO" id="GO:0006935">
    <property type="term" value="P:chemotaxis"/>
    <property type="evidence" value="ECO:0007669"/>
    <property type="project" value="InterPro"/>
</dbReference>
<dbReference type="SMART" id="SM01049">
    <property type="entry name" value="Cache_2"/>
    <property type="match status" value="1"/>
</dbReference>
<evidence type="ECO:0000256" key="4">
    <source>
        <dbReference type="ARBA" id="ARBA00022692"/>
    </source>
</evidence>
<dbReference type="SMART" id="SM00283">
    <property type="entry name" value="MA"/>
    <property type="match status" value="1"/>
</dbReference>
<dbReference type="PROSITE" id="PS50111">
    <property type="entry name" value="CHEMOTAXIS_TRANSDUC_2"/>
    <property type="match status" value="1"/>
</dbReference>
<gene>
    <name evidence="11" type="ORF">VL15_23880</name>
</gene>
<evidence type="ECO:0000313" key="11">
    <source>
        <dbReference type="EMBL" id="KML53619.1"/>
    </source>
</evidence>
<evidence type="ECO:0000256" key="7">
    <source>
        <dbReference type="ARBA" id="ARBA00029447"/>
    </source>
</evidence>
<dbReference type="GO" id="GO:0007165">
    <property type="term" value="P:signal transduction"/>
    <property type="evidence" value="ECO:0007669"/>
    <property type="project" value="UniProtKB-KW"/>
</dbReference>